<feature type="domain" description="Thioesterase" evidence="1">
    <location>
        <begin position="62"/>
        <end position="132"/>
    </location>
</feature>
<dbReference type="Pfam" id="PF03061">
    <property type="entry name" value="4HBT"/>
    <property type="match status" value="1"/>
</dbReference>
<dbReference type="CDD" id="cd03443">
    <property type="entry name" value="PaaI_thioesterase"/>
    <property type="match status" value="1"/>
</dbReference>
<reference evidence="2 3" key="1">
    <citation type="submission" date="2017-08" db="EMBL/GenBank/DDBJ databases">
        <title>Infants hospitalized years apart are colonized by the same room-sourced microbial strains.</title>
        <authorList>
            <person name="Brooks B."/>
            <person name="Olm M.R."/>
            <person name="Firek B.A."/>
            <person name="Baker R."/>
            <person name="Thomas B.C."/>
            <person name="Morowitz M.J."/>
            <person name="Banfield J.F."/>
        </authorList>
    </citation>
    <scope>NUCLEOTIDE SEQUENCE [LARGE SCALE GENOMIC DNA]</scope>
    <source>
        <strain evidence="2">S2_003_000_R2_14</strain>
    </source>
</reference>
<protein>
    <recommendedName>
        <fullName evidence="1">Thioesterase domain-containing protein</fullName>
    </recommendedName>
</protein>
<gene>
    <name evidence="2" type="ORF">DI536_00425</name>
</gene>
<dbReference type="Proteomes" id="UP000249061">
    <property type="component" value="Unassembled WGS sequence"/>
</dbReference>
<proteinExistence type="predicted"/>
<evidence type="ECO:0000259" key="1">
    <source>
        <dbReference type="Pfam" id="PF03061"/>
    </source>
</evidence>
<dbReference type="InterPro" id="IPR029069">
    <property type="entry name" value="HotDog_dom_sf"/>
</dbReference>
<dbReference type="EMBL" id="QFQP01000001">
    <property type="protein sequence ID" value="PZR18382.1"/>
    <property type="molecule type" value="Genomic_DNA"/>
</dbReference>
<dbReference type="SUPFAM" id="SSF54637">
    <property type="entry name" value="Thioesterase/thiol ester dehydrase-isomerase"/>
    <property type="match status" value="1"/>
</dbReference>
<sequence>MLHARVMTPAVSPLDGTLFGPQQQCFGCAPNHPAGFHLSFVTEGEDVVTKMTPQKHHQGPLGLMHGGLISTLADESAAWAVLAGTGKFGFTTSFEAKLHKGVRVGIEVESRARLTKTSSRIVKSTCEIRQGGELCFTGDFTFVLLERAAAEKLMGGAIPEAWVKFCR</sequence>
<organism evidence="2 3">
    <name type="scientific">Archangium gephyra</name>
    <dbReference type="NCBI Taxonomy" id="48"/>
    <lineage>
        <taxon>Bacteria</taxon>
        <taxon>Pseudomonadati</taxon>
        <taxon>Myxococcota</taxon>
        <taxon>Myxococcia</taxon>
        <taxon>Myxococcales</taxon>
        <taxon>Cystobacterineae</taxon>
        <taxon>Archangiaceae</taxon>
        <taxon>Archangium</taxon>
    </lineage>
</organism>
<evidence type="ECO:0000313" key="3">
    <source>
        <dbReference type="Proteomes" id="UP000249061"/>
    </source>
</evidence>
<name>A0A2W5TV67_9BACT</name>
<dbReference type="GO" id="GO:0016790">
    <property type="term" value="F:thiolester hydrolase activity"/>
    <property type="evidence" value="ECO:0007669"/>
    <property type="project" value="UniProtKB-ARBA"/>
</dbReference>
<accession>A0A2W5TV67</accession>
<dbReference type="InterPro" id="IPR006683">
    <property type="entry name" value="Thioestr_dom"/>
</dbReference>
<dbReference type="AlphaFoldDB" id="A0A2W5TV67"/>
<evidence type="ECO:0000313" key="2">
    <source>
        <dbReference type="EMBL" id="PZR18382.1"/>
    </source>
</evidence>
<comment type="caution">
    <text evidence="2">The sequence shown here is derived from an EMBL/GenBank/DDBJ whole genome shotgun (WGS) entry which is preliminary data.</text>
</comment>
<dbReference type="Gene3D" id="3.10.129.10">
    <property type="entry name" value="Hotdog Thioesterase"/>
    <property type="match status" value="1"/>
</dbReference>